<dbReference type="PANTHER" id="PTHR33639:SF2">
    <property type="entry name" value="DUF393 DOMAIN-CONTAINING PROTEIN"/>
    <property type="match status" value="1"/>
</dbReference>
<sequence>MKLPAALGDLPRPLYFFDGYCVLCSGFVAFCLARDPEGRLKFASAQSALGRRVLRELGLPDGTFDRTILLLDGDEVYLRSAAVLRSLRHLRGPVRWLRPLILVPAFLRDPLYALIARNRYRWFGRRPSCFVPTPQTRDRFIDL</sequence>
<comment type="caution">
    <text evidence="2">The sequence shown here is derived from an EMBL/GenBank/DDBJ whole genome shotgun (WGS) entry which is preliminary data.</text>
</comment>
<dbReference type="InterPro" id="IPR007263">
    <property type="entry name" value="DCC1-like"/>
</dbReference>
<feature type="transmembrane region" description="Helical" evidence="1">
    <location>
        <begin position="14"/>
        <end position="33"/>
    </location>
</feature>
<keyword evidence="1" id="KW-0472">Membrane</keyword>
<dbReference type="Pfam" id="PF04134">
    <property type="entry name" value="DCC1-like"/>
    <property type="match status" value="1"/>
</dbReference>
<reference evidence="2 3" key="1">
    <citation type="submission" date="2019-07" db="EMBL/GenBank/DDBJ databases">
        <title>Whole genome shotgun sequence of Reyranella soli NBRC 108950.</title>
        <authorList>
            <person name="Hosoyama A."/>
            <person name="Uohara A."/>
            <person name="Ohji S."/>
            <person name="Ichikawa N."/>
        </authorList>
    </citation>
    <scope>NUCLEOTIDE SEQUENCE [LARGE SCALE GENOMIC DNA]</scope>
    <source>
        <strain evidence="2 3">NBRC 108950</strain>
    </source>
</reference>
<proteinExistence type="predicted"/>
<name>A0A512NBH0_9HYPH</name>
<dbReference type="EMBL" id="BKAJ01000061">
    <property type="protein sequence ID" value="GEP56292.1"/>
    <property type="molecule type" value="Genomic_DNA"/>
</dbReference>
<gene>
    <name evidence="2" type="primary">yuxK</name>
    <name evidence="2" type="ORF">RSO01_34580</name>
</gene>
<dbReference type="AlphaFoldDB" id="A0A512NBH0"/>
<dbReference type="InterPro" id="IPR052927">
    <property type="entry name" value="DCC_oxidoreductase"/>
</dbReference>
<evidence type="ECO:0000313" key="3">
    <source>
        <dbReference type="Proteomes" id="UP000321058"/>
    </source>
</evidence>
<keyword evidence="1" id="KW-1133">Transmembrane helix</keyword>
<keyword evidence="1" id="KW-0812">Transmembrane</keyword>
<organism evidence="2 3">
    <name type="scientific">Reyranella soli</name>
    <dbReference type="NCBI Taxonomy" id="1230389"/>
    <lineage>
        <taxon>Bacteria</taxon>
        <taxon>Pseudomonadati</taxon>
        <taxon>Pseudomonadota</taxon>
        <taxon>Alphaproteobacteria</taxon>
        <taxon>Hyphomicrobiales</taxon>
        <taxon>Reyranellaceae</taxon>
        <taxon>Reyranella</taxon>
    </lineage>
</organism>
<protein>
    <recommendedName>
        <fullName evidence="4">Thiol-disulfide oxidoreductase</fullName>
    </recommendedName>
</protein>
<dbReference type="Proteomes" id="UP000321058">
    <property type="component" value="Unassembled WGS sequence"/>
</dbReference>
<dbReference type="PANTHER" id="PTHR33639">
    <property type="entry name" value="THIOL-DISULFIDE OXIDOREDUCTASE DCC"/>
    <property type="match status" value="1"/>
</dbReference>
<accession>A0A512NBH0</accession>
<dbReference type="GO" id="GO:0015035">
    <property type="term" value="F:protein-disulfide reductase activity"/>
    <property type="evidence" value="ECO:0007669"/>
    <property type="project" value="InterPro"/>
</dbReference>
<evidence type="ECO:0008006" key="4">
    <source>
        <dbReference type="Google" id="ProtNLM"/>
    </source>
</evidence>
<evidence type="ECO:0000256" key="1">
    <source>
        <dbReference type="SAM" id="Phobius"/>
    </source>
</evidence>
<keyword evidence="3" id="KW-1185">Reference proteome</keyword>
<dbReference type="RefSeq" id="WP_218037369.1">
    <property type="nucleotide sequence ID" value="NZ_BKAJ01000061.1"/>
</dbReference>
<evidence type="ECO:0000313" key="2">
    <source>
        <dbReference type="EMBL" id="GEP56292.1"/>
    </source>
</evidence>